<feature type="domain" description="Cyclic nucleotide phosphodiesterase catalytic" evidence="17">
    <location>
        <begin position="399"/>
        <end position="487"/>
    </location>
</feature>
<keyword evidence="13" id="KW-0449">Lipoprotein</keyword>
<sequence length="488" mass="55737">MCSDSFLRGKVVLGIDRLCCLPVLLPLYLKMKLKSFAVFLAIGFSIAFVSTVVYLISSERDRRKKNEEDDYDRETLNFPFLQDAKTIEFIMNSKTMFIMRGLPGSGKSEIARNIKQVYGDMAVICSADDLRLNEQGEYIWKMEEYEETHLKCNKKASRTCEDGIPVVVIDNTNVDSRKLSKYITIAHNTGYHVVLVEPRTWWKYNITELVLRNQHSVNEDTLRDQMSKFKQFFAVYYGWFPSEEKLRTLKDYMLQILRDCIEKIPSFRDQLIKEKYEDAQDFSTTLTEVTCAALSLSCLEKQPYRLHITSFFDQGIFGHKSSDYVSLSAVQEALGSVTTLTVIAWTITPRALTARVKLSPSQLKLWRNLDSGASGEEGHNFRFKEAAACVSDTERSAFIPVSYANLAVKPTVGVGDTAHITLSLQRDTRPLQGRHDMCELVRLEMANQGYLEYAVTKGLARDYGDGHWAVYLNEPIYIDALFTGFYGF</sequence>
<dbReference type="InterPro" id="IPR009097">
    <property type="entry name" value="Cyclic_Pdiesterase"/>
</dbReference>
<proteinExistence type="inferred from homology"/>
<reference evidence="18 19" key="1">
    <citation type="submission" date="2022-05" db="EMBL/GenBank/DDBJ databases">
        <authorList>
            <consortium name="Genoscope - CEA"/>
            <person name="William W."/>
        </authorList>
    </citation>
    <scope>NUCLEOTIDE SEQUENCE [LARGE SCALE GENOMIC DNA]</scope>
</reference>
<keyword evidence="11" id="KW-0694">RNA-binding</keyword>
<evidence type="ECO:0000256" key="1">
    <source>
        <dbReference type="ARBA" id="ARBA00000610"/>
    </source>
</evidence>
<keyword evidence="19" id="KW-1185">Reference proteome</keyword>
<keyword evidence="10" id="KW-0378">Hydrolase</keyword>
<dbReference type="PANTHER" id="PTHR10156:SF0">
    <property type="entry name" value="2',3'-CYCLIC-NUCLEOTIDE 3'-PHOSPHODIESTERASE"/>
    <property type="match status" value="1"/>
</dbReference>
<protein>
    <recommendedName>
        <fullName evidence="7">2',3'-cyclic-nucleotide 3'-phosphodiesterase</fullName>
        <ecNumber evidence="6">3.1.4.37</ecNumber>
    </recommendedName>
</protein>
<dbReference type="Pfam" id="PF13671">
    <property type="entry name" value="AAA_33"/>
    <property type="match status" value="1"/>
</dbReference>
<evidence type="ECO:0000256" key="6">
    <source>
        <dbReference type="ARBA" id="ARBA00012317"/>
    </source>
</evidence>
<keyword evidence="9" id="KW-0597">Phosphoprotein</keyword>
<dbReference type="AlphaFoldDB" id="A0AAU9XF07"/>
<comment type="caution">
    <text evidence="18">The sequence shown here is derived from an EMBL/GenBank/DDBJ whole genome shotgun (WGS) entry which is preliminary data.</text>
</comment>
<dbReference type="Proteomes" id="UP001159428">
    <property type="component" value="Unassembled WGS sequence"/>
</dbReference>
<dbReference type="GO" id="GO:0003723">
    <property type="term" value="F:RNA binding"/>
    <property type="evidence" value="ECO:0007669"/>
    <property type="project" value="UniProtKB-KW"/>
</dbReference>
<comment type="subcellular location">
    <subcellularLocation>
        <location evidence="2">Melanosome</location>
    </subcellularLocation>
    <subcellularLocation>
        <location evidence="3">Membrane</location>
        <topology evidence="3">Lipid-anchor</topology>
    </subcellularLocation>
</comment>
<name>A0AAU9XF07_9CNID</name>
<keyword evidence="16" id="KW-1133">Transmembrane helix</keyword>
<evidence type="ECO:0000256" key="3">
    <source>
        <dbReference type="ARBA" id="ARBA00004635"/>
    </source>
</evidence>
<dbReference type="GO" id="GO:0004113">
    <property type="term" value="F:2',3'-cyclic-nucleotide 3'-phosphodiesterase activity"/>
    <property type="evidence" value="ECO:0007669"/>
    <property type="project" value="UniProtKB-EC"/>
</dbReference>
<evidence type="ECO:0000256" key="4">
    <source>
        <dbReference type="ARBA" id="ARBA00008662"/>
    </source>
</evidence>
<dbReference type="GO" id="GO:0016020">
    <property type="term" value="C:membrane"/>
    <property type="evidence" value="ECO:0007669"/>
    <property type="project" value="UniProtKB-SubCell"/>
</dbReference>
<dbReference type="InterPro" id="IPR008431">
    <property type="entry name" value="CNPase"/>
</dbReference>
<dbReference type="GO" id="GO:0009214">
    <property type="term" value="P:cyclic nucleotide catabolic process"/>
    <property type="evidence" value="ECO:0007669"/>
    <property type="project" value="InterPro"/>
</dbReference>
<evidence type="ECO:0000313" key="19">
    <source>
        <dbReference type="Proteomes" id="UP001159428"/>
    </source>
</evidence>
<evidence type="ECO:0000256" key="13">
    <source>
        <dbReference type="ARBA" id="ARBA00023288"/>
    </source>
</evidence>
<keyword evidence="8" id="KW-0488">Methylation</keyword>
<comment type="function">
    <text evidence="15">Catalyzes the formation of 2'-nucleotide products from 2',3'-cyclic substrates. May participate in RNA metabolism in the myelinating cell, CNP is the third most abundant protein in central nervous system myelin.</text>
</comment>
<feature type="transmembrane region" description="Helical" evidence="16">
    <location>
        <begin position="35"/>
        <end position="56"/>
    </location>
</feature>
<keyword evidence="12 16" id="KW-0472">Membrane</keyword>
<organism evidence="18 19">
    <name type="scientific">Pocillopora meandrina</name>
    <dbReference type="NCBI Taxonomy" id="46732"/>
    <lineage>
        <taxon>Eukaryota</taxon>
        <taxon>Metazoa</taxon>
        <taxon>Cnidaria</taxon>
        <taxon>Anthozoa</taxon>
        <taxon>Hexacorallia</taxon>
        <taxon>Scleractinia</taxon>
        <taxon>Astrocoeniina</taxon>
        <taxon>Pocilloporidae</taxon>
        <taxon>Pocillopora</taxon>
    </lineage>
</organism>
<evidence type="ECO:0000256" key="9">
    <source>
        <dbReference type="ARBA" id="ARBA00022553"/>
    </source>
</evidence>
<dbReference type="PANTHER" id="PTHR10156">
    <property type="entry name" value="2',3'-CYCLIC-NUCLEOTIDE 3'-PHOSPHODIESTERASE"/>
    <property type="match status" value="1"/>
</dbReference>
<dbReference type="InterPro" id="IPR027417">
    <property type="entry name" value="P-loop_NTPase"/>
</dbReference>
<evidence type="ECO:0000256" key="12">
    <source>
        <dbReference type="ARBA" id="ARBA00023136"/>
    </source>
</evidence>
<keyword evidence="16" id="KW-0812">Transmembrane</keyword>
<dbReference type="SUPFAM" id="SSF52540">
    <property type="entry name" value="P-loop containing nucleoside triphosphate hydrolases"/>
    <property type="match status" value="1"/>
</dbReference>
<dbReference type="Gene3D" id="3.40.50.300">
    <property type="entry name" value="P-loop containing nucleotide triphosphate hydrolases"/>
    <property type="match status" value="1"/>
</dbReference>
<evidence type="ECO:0000259" key="17">
    <source>
        <dbReference type="Pfam" id="PF05881"/>
    </source>
</evidence>
<comment type="catalytic activity">
    <reaction evidence="1">
        <text>a nucleoside 2',3'-cyclic phosphate + H2O = a nucleoside 2'-phosphate + H(+)</text>
        <dbReference type="Rhea" id="RHEA:14489"/>
        <dbReference type="ChEBI" id="CHEBI:15377"/>
        <dbReference type="ChEBI" id="CHEBI:15378"/>
        <dbReference type="ChEBI" id="CHEBI:66954"/>
        <dbReference type="ChEBI" id="CHEBI:78552"/>
        <dbReference type="EC" id="3.1.4.37"/>
    </reaction>
</comment>
<comment type="subunit">
    <text evidence="5">Exists as monomers and homodimers.</text>
</comment>
<dbReference type="SUPFAM" id="SSF55144">
    <property type="entry name" value="LigT-like"/>
    <property type="match status" value="1"/>
</dbReference>
<evidence type="ECO:0000256" key="5">
    <source>
        <dbReference type="ARBA" id="ARBA00011781"/>
    </source>
</evidence>
<dbReference type="InterPro" id="IPR047325">
    <property type="entry name" value="CNPase_cat"/>
</dbReference>
<evidence type="ECO:0000256" key="11">
    <source>
        <dbReference type="ARBA" id="ARBA00022884"/>
    </source>
</evidence>
<evidence type="ECO:0000256" key="2">
    <source>
        <dbReference type="ARBA" id="ARBA00004223"/>
    </source>
</evidence>
<accession>A0AAU9XF07</accession>
<evidence type="ECO:0000256" key="10">
    <source>
        <dbReference type="ARBA" id="ARBA00022801"/>
    </source>
</evidence>
<evidence type="ECO:0000313" key="18">
    <source>
        <dbReference type="EMBL" id="CAH3144196.1"/>
    </source>
</evidence>
<dbReference type="EMBL" id="CALNXJ010000039">
    <property type="protein sequence ID" value="CAH3144196.1"/>
    <property type="molecule type" value="Genomic_DNA"/>
</dbReference>
<dbReference type="GO" id="GO:0005737">
    <property type="term" value="C:cytoplasm"/>
    <property type="evidence" value="ECO:0007669"/>
    <property type="project" value="TreeGrafter"/>
</dbReference>
<evidence type="ECO:0000256" key="14">
    <source>
        <dbReference type="ARBA" id="ARBA00023289"/>
    </source>
</evidence>
<evidence type="ECO:0000256" key="16">
    <source>
        <dbReference type="SAM" id="Phobius"/>
    </source>
</evidence>
<feature type="domain" description="Cyclic nucleotide phosphodiesterase catalytic" evidence="17">
    <location>
        <begin position="235"/>
        <end position="368"/>
    </location>
</feature>
<dbReference type="Pfam" id="PF05881">
    <property type="entry name" value="CNPase"/>
    <property type="match status" value="2"/>
</dbReference>
<comment type="similarity">
    <text evidence="4">Belongs to the 2H phosphoesterase superfamily. CNPase family.</text>
</comment>
<keyword evidence="14" id="KW-0636">Prenylation</keyword>
<evidence type="ECO:0000256" key="15">
    <source>
        <dbReference type="ARBA" id="ARBA00045937"/>
    </source>
</evidence>
<gene>
    <name evidence="18" type="ORF">PMEA_00021092</name>
</gene>
<dbReference type="EC" id="3.1.4.37" evidence="6"/>
<dbReference type="Gene3D" id="3.90.1740.10">
    <property type="entry name" value="2',3'-cyclic nucleotide 3'-phosphodiesterase superfamily"/>
    <property type="match status" value="1"/>
</dbReference>
<evidence type="ECO:0000256" key="7">
    <source>
        <dbReference type="ARBA" id="ARBA00014478"/>
    </source>
</evidence>
<evidence type="ECO:0000256" key="8">
    <source>
        <dbReference type="ARBA" id="ARBA00022481"/>
    </source>
</evidence>